<dbReference type="GO" id="GO:0016705">
    <property type="term" value="F:oxidoreductase activity, acting on paired donors, with incorporation or reduction of molecular oxygen"/>
    <property type="evidence" value="ECO:0007669"/>
    <property type="project" value="InterPro"/>
</dbReference>
<reference evidence="15" key="1">
    <citation type="journal article" date="2021" name="Genome Biol. Evol.">
        <title>The assembled and annotated genome of the fairy-ring fungus Marasmius oreades.</title>
        <authorList>
            <person name="Hiltunen M."/>
            <person name="Ament-Velasquez S.L."/>
            <person name="Johannesson H."/>
        </authorList>
    </citation>
    <scope>NUCLEOTIDE SEQUENCE</scope>
    <source>
        <strain evidence="15">03SP1</strain>
    </source>
</reference>
<evidence type="ECO:0000256" key="10">
    <source>
        <dbReference type="ARBA" id="ARBA00023004"/>
    </source>
</evidence>
<evidence type="ECO:0000256" key="2">
    <source>
        <dbReference type="ARBA" id="ARBA00004370"/>
    </source>
</evidence>
<evidence type="ECO:0000256" key="6">
    <source>
        <dbReference type="ARBA" id="ARBA00022692"/>
    </source>
</evidence>
<dbReference type="RefSeq" id="XP_043010191.1">
    <property type="nucleotide sequence ID" value="XM_043152105.1"/>
</dbReference>
<keyword evidence="5 13" id="KW-0349">Heme</keyword>
<keyword evidence="6" id="KW-0812">Transmembrane</keyword>
<dbReference type="PANTHER" id="PTHR24305">
    <property type="entry name" value="CYTOCHROME P450"/>
    <property type="match status" value="1"/>
</dbReference>
<keyword evidence="16" id="KW-1185">Reference proteome</keyword>
<dbReference type="KEGG" id="more:E1B28_007374"/>
<dbReference type="GO" id="GO:0020037">
    <property type="term" value="F:heme binding"/>
    <property type="evidence" value="ECO:0007669"/>
    <property type="project" value="InterPro"/>
</dbReference>
<dbReference type="InterPro" id="IPR002401">
    <property type="entry name" value="Cyt_P450_E_grp-I"/>
</dbReference>
<feature type="binding site" description="axial binding residue" evidence="13">
    <location>
        <position position="474"/>
    </location>
    <ligand>
        <name>heme</name>
        <dbReference type="ChEBI" id="CHEBI:30413"/>
    </ligand>
    <ligandPart>
        <name>Fe</name>
        <dbReference type="ChEBI" id="CHEBI:18248"/>
    </ligandPart>
</feature>
<dbReference type="EMBL" id="CM032184">
    <property type="protein sequence ID" value="KAG7093721.1"/>
    <property type="molecule type" value="Genomic_DNA"/>
</dbReference>
<dbReference type="GO" id="GO:0004497">
    <property type="term" value="F:monooxygenase activity"/>
    <property type="evidence" value="ECO:0007669"/>
    <property type="project" value="UniProtKB-KW"/>
</dbReference>
<evidence type="ECO:0000256" key="12">
    <source>
        <dbReference type="ARBA" id="ARBA00023136"/>
    </source>
</evidence>
<evidence type="ECO:0000256" key="5">
    <source>
        <dbReference type="ARBA" id="ARBA00022617"/>
    </source>
</evidence>
<comment type="cofactor">
    <cofactor evidence="1 13">
        <name>heme</name>
        <dbReference type="ChEBI" id="CHEBI:30413"/>
    </cofactor>
</comment>
<protein>
    <recommendedName>
        <fullName evidence="17">Cytochrome P450</fullName>
    </recommendedName>
</protein>
<comment type="subcellular location">
    <subcellularLocation>
        <location evidence="2">Membrane</location>
    </subcellularLocation>
</comment>
<sequence length="540" mass="60942">MNSILVFISTLALTLFLYRRSRKSSFAYIRGPKSPSFLIGNFGELLRAQAAEADLKWQSEFGDVVRFKAPFGEDRLLISDPKAIKHISQGYKWGNCVERRARSLVLAGPSLLYVEGDDHKRHRKIMTPAFGGSQLKALVPVFFEAAASITKKWKDILSVSEDQSEVLNVPTWASRATFDALGHGAFGYDFGAIENQDSDLSRAYKNLLTDMYAAPTDGMIIENALYEYLPLKVVSWMLEYTPNAKIARGRTTRDMATDVARRMILAKSEDLAELEGNKDLISLLVKANMLETARNRLSEKELVAQILILFLGGLESTANSLSWTLLELCRQPEIQTKLRQEIHAKERELAREGRTEFTAEDFDNLPYLIAVVKESLRYHPVLIHILKMAMENDCIPLSQPIKTEDGKQIDQIPVRKGQKVFVSVPAFNRSKVIFGEDAHVFKPERWLDKSKANKGPSIGMYANLLTFSTGVQSCLGWRFAVLELQAFLVELISNFEFTLTPECENIRKEYSRVVVPTLEGELSKGAQCPLRVRCTKMSDR</sequence>
<dbReference type="Pfam" id="PF00067">
    <property type="entry name" value="p450"/>
    <property type="match status" value="1"/>
</dbReference>
<dbReference type="GeneID" id="66076450"/>
<evidence type="ECO:0000256" key="3">
    <source>
        <dbReference type="ARBA" id="ARBA00004721"/>
    </source>
</evidence>
<evidence type="ECO:0008006" key="17">
    <source>
        <dbReference type="Google" id="ProtNLM"/>
    </source>
</evidence>
<dbReference type="OrthoDB" id="1470350at2759"/>
<dbReference type="InterPro" id="IPR001128">
    <property type="entry name" value="Cyt_P450"/>
</dbReference>
<dbReference type="AlphaFoldDB" id="A0A9P7UUV3"/>
<dbReference type="InterPro" id="IPR036396">
    <property type="entry name" value="Cyt_P450_sf"/>
</dbReference>
<keyword evidence="8" id="KW-1133">Transmembrane helix</keyword>
<keyword evidence="10 13" id="KW-0408">Iron</keyword>
<evidence type="ECO:0000256" key="8">
    <source>
        <dbReference type="ARBA" id="ARBA00022989"/>
    </source>
</evidence>
<evidence type="ECO:0000256" key="13">
    <source>
        <dbReference type="PIRSR" id="PIRSR602401-1"/>
    </source>
</evidence>
<comment type="similarity">
    <text evidence="4">Belongs to the cytochrome P450 family.</text>
</comment>
<dbReference type="SUPFAM" id="SSF48264">
    <property type="entry name" value="Cytochrome P450"/>
    <property type="match status" value="1"/>
</dbReference>
<organism evidence="15 16">
    <name type="scientific">Marasmius oreades</name>
    <name type="common">fairy-ring Marasmius</name>
    <dbReference type="NCBI Taxonomy" id="181124"/>
    <lineage>
        <taxon>Eukaryota</taxon>
        <taxon>Fungi</taxon>
        <taxon>Dikarya</taxon>
        <taxon>Basidiomycota</taxon>
        <taxon>Agaricomycotina</taxon>
        <taxon>Agaricomycetes</taxon>
        <taxon>Agaricomycetidae</taxon>
        <taxon>Agaricales</taxon>
        <taxon>Marasmiineae</taxon>
        <taxon>Marasmiaceae</taxon>
        <taxon>Marasmius</taxon>
    </lineage>
</organism>
<keyword evidence="11" id="KW-0503">Monooxygenase</keyword>
<dbReference type="InterPro" id="IPR050121">
    <property type="entry name" value="Cytochrome_P450_monoxygenase"/>
</dbReference>
<evidence type="ECO:0000256" key="9">
    <source>
        <dbReference type="ARBA" id="ARBA00023002"/>
    </source>
</evidence>
<proteinExistence type="inferred from homology"/>
<dbReference type="Proteomes" id="UP001049176">
    <property type="component" value="Chromosome 4"/>
</dbReference>
<keyword evidence="7 13" id="KW-0479">Metal-binding</keyword>
<accession>A0A9P7UUV3</accession>
<keyword evidence="9" id="KW-0560">Oxidoreductase</keyword>
<evidence type="ECO:0000313" key="15">
    <source>
        <dbReference type="EMBL" id="KAG7093721.1"/>
    </source>
</evidence>
<keyword evidence="12" id="KW-0472">Membrane</keyword>
<evidence type="ECO:0000256" key="11">
    <source>
        <dbReference type="ARBA" id="ARBA00023033"/>
    </source>
</evidence>
<evidence type="ECO:0000256" key="14">
    <source>
        <dbReference type="SAM" id="SignalP"/>
    </source>
</evidence>
<dbReference type="PANTHER" id="PTHR24305:SF166">
    <property type="entry name" value="CYTOCHROME P450 12A4, MITOCHONDRIAL-RELATED"/>
    <property type="match status" value="1"/>
</dbReference>
<evidence type="ECO:0000256" key="4">
    <source>
        <dbReference type="ARBA" id="ARBA00010617"/>
    </source>
</evidence>
<evidence type="ECO:0000256" key="1">
    <source>
        <dbReference type="ARBA" id="ARBA00001971"/>
    </source>
</evidence>
<evidence type="ECO:0000256" key="7">
    <source>
        <dbReference type="ARBA" id="ARBA00022723"/>
    </source>
</evidence>
<feature type="chain" id="PRO_5040505904" description="Cytochrome P450" evidence="14">
    <location>
        <begin position="24"/>
        <end position="540"/>
    </location>
</feature>
<dbReference type="GO" id="GO:0005506">
    <property type="term" value="F:iron ion binding"/>
    <property type="evidence" value="ECO:0007669"/>
    <property type="project" value="InterPro"/>
</dbReference>
<feature type="signal peptide" evidence="14">
    <location>
        <begin position="1"/>
        <end position="23"/>
    </location>
</feature>
<comment type="caution">
    <text evidence="15">The sequence shown here is derived from an EMBL/GenBank/DDBJ whole genome shotgun (WGS) entry which is preliminary data.</text>
</comment>
<gene>
    <name evidence="15" type="ORF">E1B28_007374</name>
</gene>
<dbReference type="GO" id="GO:0016020">
    <property type="term" value="C:membrane"/>
    <property type="evidence" value="ECO:0007669"/>
    <property type="project" value="UniProtKB-SubCell"/>
</dbReference>
<dbReference type="Gene3D" id="1.10.630.10">
    <property type="entry name" value="Cytochrome P450"/>
    <property type="match status" value="1"/>
</dbReference>
<dbReference type="PRINTS" id="PR00385">
    <property type="entry name" value="P450"/>
</dbReference>
<dbReference type="PRINTS" id="PR00463">
    <property type="entry name" value="EP450I"/>
</dbReference>
<name>A0A9P7UUV3_9AGAR</name>
<keyword evidence="14" id="KW-0732">Signal</keyword>
<evidence type="ECO:0000313" key="16">
    <source>
        <dbReference type="Proteomes" id="UP001049176"/>
    </source>
</evidence>
<comment type="pathway">
    <text evidence="3">Secondary metabolite biosynthesis; terpenoid biosynthesis.</text>
</comment>